<evidence type="ECO:0000313" key="2">
    <source>
        <dbReference type="RefSeq" id="XP_022324052.1"/>
    </source>
</evidence>
<sequence>MQLVSAFDNSSVYFYPISAQQATRMRCLGIVMVILAISEDALSWFGFPPPCHSNEECSNNWLCPSEGHCTGHYPFKHCECLEHNNHVHGTTTTTSTTPTSTATTTTTQPLLPLRCSNHKISIIESLAENIHVEDDRVAACPGTQKHQSSEALVIQKCNATTRDFWVPGPKTIAFQNCQSSPKVSFLNETTFPRSSDFYEIYIRP</sequence>
<dbReference type="OrthoDB" id="6099290at2759"/>
<reference evidence="2" key="1">
    <citation type="submission" date="2025-08" db="UniProtKB">
        <authorList>
            <consortium name="RefSeq"/>
        </authorList>
    </citation>
    <scope>IDENTIFICATION</scope>
    <source>
        <tissue evidence="2">Whole sample</tissue>
    </source>
</reference>
<dbReference type="AlphaFoldDB" id="A0A8B8D7E2"/>
<dbReference type="KEGG" id="cvn:111124974"/>
<gene>
    <name evidence="2" type="primary">LOC111124974</name>
</gene>
<dbReference type="RefSeq" id="XP_022324052.1">
    <property type="nucleotide sequence ID" value="XM_022468344.1"/>
</dbReference>
<dbReference type="GeneID" id="111124974"/>
<accession>A0A8B8D7E2</accession>
<proteinExistence type="predicted"/>
<name>A0A8B8D7E2_CRAVI</name>
<organism evidence="1 2">
    <name type="scientific">Crassostrea virginica</name>
    <name type="common">Eastern oyster</name>
    <dbReference type="NCBI Taxonomy" id="6565"/>
    <lineage>
        <taxon>Eukaryota</taxon>
        <taxon>Metazoa</taxon>
        <taxon>Spiralia</taxon>
        <taxon>Lophotrochozoa</taxon>
        <taxon>Mollusca</taxon>
        <taxon>Bivalvia</taxon>
        <taxon>Autobranchia</taxon>
        <taxon>Pteriomorphia</taxon>
        <taxon>Ostreida</taxon>
        <taxon>Ostreoidea</taxon>
        <taxon>Ostreidae</taxon>
        <taxon>Crassostrea</taxon>
    </lineage>
</organism>
<evidence type="ECO:0000313" key="1">
    <source>
        <dbReference type="Proteomes" id="UP000694844"/>
    </source>
</evidence>
<protein>
    <submittedName>
        <fullName evidence="2">Uncharacterized protein LOC111124974 isoform X1</fullName>
    </submittedName>
</protein>
<keyword evidence="1" id="KW-1185">Reference proteome</keyword>
<dbReference type="Proteomes" id="UP000694844">
    <property type="component" value="Chromosome 3"/>
</dbReference>